<proteinExistence type="predicted"/>
<feature type="non-terminal residue" evidence="1">
    <location>
        <position position="73"/>
    </location>
</feature>
<gene>
    <name evidence="1" type="ORF">B0H16DRAFT_1269292</name>
</gene>
<evidence type="ECO:0000313" key="1">
    <source>
        <dbReference type="EMBL" id="KAJ7695894.1"/>
    </source>
</evidence>
<organism evidence="1 2">
    <name type="scientific">Mycena metata</name>
    <dbReference type="NCBI Taxonomy" id="1033252"/>
    <lineage>
        <taxon>Eukaryota</taxon>
        <taxon>Fungi</taxon>
        <taxon>Dikarya</taxon>
        <taxon>Basidiomycota</taxon>
        <taxon>Agaricomycotina</taxon>
        <taxon>Agaricomycetes</taxon>
        <taxon>Agaricomycetidae</taxon>
        <taxon>Agaricales</taxon>
        <taxon>Marasmiineae</taxon>
        <taxon>Mycenaceae</taxon>
        <taxon>Mycena</taxon>
    </lineage>
</organism>
<feature type="non-terminal residue" evidence="1">
    <location>
        <position position="1"/>
    </location>
</feature>
<protein>
    <submittedName>
        <fullName evidence="1">Uncharacterized protein</fullName>
    </submittedName>
</protein>
<sequence>TVCSASFVRLQGVPAMISLERVHTTIVAMEGVQSLHELHICTCPRHVQARLHAYCRTLHDQGIHSCTIQPEYS</sequence>
<comment type="caution">
    <text evidence="1">The sequence shown here is derived from an EMBL/GenBank/DDBJ whole genome shotgun (WGS) entry which is preliminary data.</text>
</comment>
<accession>A0AAD7DNR5</accession>
<dbReference type="Proteomes" id="UP001215598">
    <property type="component" value="Unassembled WGS sequence"/>
</dbReference>
<reference evidence="1" key="1">
    <citation type="submission" date="2023-03" db="EMBL/GenBank/DDBJ databases">
        <title>Massive genome expansion in bonnet fungi (Mycena s.s.) driven by repeated elements and novel gene families across ecological guilds.</title>
        <authorList>
            <consortium name="Lawrence Berkeley National Laboratory"/>
            <person name="Harder C.B."/>
            <person name="Miyauchi S."/>
            <person name="Viragh M."/>
            <person name="Kuo A."/>
            <person name="Thoen E."/>
            <person name="Andreopoulos B."/>
            <person name="Lu D."/>
            <person name="Skrede I."/>
            <person name="Drula E."/>
            <person name="Henrissat B."/>
            <person name="Morin E."/>
            <person name="Kohler A."/>
            <person name="Barry K."/>
            <person name="LaButti K."/>
            <person name="Morin E."/>
            <person name="Salamov A."/>
            <person name="Lipzen A."/>
            <person name="Mereny Z."/>
            <person name="Hegedus B."/>
            <person name="Baldrian P."/>
            <person name="Stursova M."/>
            <person name="Weitz H."/>
            <person name="Taylor A."/>
            <person name="Grigoriev I.V."/>
            <person name="Nagy L.G."/>
            <person name="Martin F."/>
            <person name="Kauserud H."/>
        </authorList>
    </citation>
    <scope>NUCLEOTIDE SEQUENCE</scope>
    <source>
        <strain evidence="1">CBHHK182m</strain>
    </source>
</reference>
<dbReference type="EMBL" id="JARKIB010000640">
    <property type="protein sequence ID" value="KAJ7695894.1"/>
    <property type="molecule type" value="Genomic_DNA"/>
</dbReference>
<name>A0AAD7DNR5_9AGAR</name>
<evidence type="ECO:0000313" key="2">
    <source>
        <dbReference type="Proteomes" id="UP001215598"/>
    </source>
</evidence>
<keyword evidence="2" id="KW-1185">Reference proteome</keyword>
<dbReference type="AlphaFoldDB" id="A0AAD7DNR5"/>